<proteinExistence type="inferred from homology"/>
<dbReference type="CDD" id="cd10030">
    <property type="entry name" value="UDG-F4_TTUDGA_SPO1dp_like"/>
    <property type="match status" value="1"/>
</dbReference>
<dbReference type="Gene3D" id="3.40.470.10">
    <property type="entry name" value="Uracil-DNA glycosylase-like domain"/>
    <property type="match status" value="1"/>
</dbReference>
<keyword evidence="13" id="KW-1185">Reference proteome</keyword>
<name>A0A1Z4VTK5_9GAMM</name>
<comment type="similarity">
    <text evidence="1">Belongs to the uracil-DNA glycosylase (UDG) superfamily. Type 4 (UDGa) family.</text>
</comment>
<dbReference type="PANTHER" id="PTHR33693">
    <property type="entry name" value="TYPE-5 URACIL-DNA GLYCOSYLASE"/>
    <property type="match status" value="1"/>
</dbReference>
<dbReference type="SMART" id="SM00986">
    <property type="entry name" value="UDG"/>
    <property type="match status" value="1"/>
</dbReference>
<evidence type="ECO:0000256" key="5">
    <source>
        <dbReference type="ARBA" id="ARBA00022763"/>
    </source>
</evidence>
<dbReference type="GO" id="GO:0051539">
    <property type="term" value="F:4 iron, 4 sulfur cluster binding"/>
    <property type="evidence" value="ECO:0007669"/>
    <property type="project" value="UniProtKB-KW"/>
</dbReference>
<reference evidence="12 13" key="1">
    <citation type="submission" date="2017-05" db="EMBL/GenBank/DDBJ databases">
        <title>Thiocyanate degradation by Thiohalobacter thiocyanaticus FOKN1.</title>
        <authorList>
            <person name="Oshiki M."/>
            <person name="Fukushima T."/>
            <person name="Kawano S."/>
            <person name="Nakagawa J."/>
        </authorList>
    </citation>
    <scope>NUCLEOTIDE SEQUENCE [LARGE SCALE GENOMIC DNA]</scope>
    <source>
        <strain evidence="12 13">FOKN1</strain>
    </source>
</reference>
<dbReference type="Pfam" id="PF03167">
    <property type="entry name" value="UDG"/>
    <property type="match status" value="1"/>
</dbReference>
<dbReference type="KEGG" id="ttc:FOKN1_2597"/>
<dbReference type="InterPro" id="IPR005273">
    <property type="entry name" value="Ura-DNA_glyco_family4"/>
</dbReference>
<dbReference type="PANTHER" id="PTHR33693:SF9">
    <property type="entry name" value="TYPE-4 URACIL-DNA GLYCOSYLASE"/>
    <property type="match status" value="1"/>
</dbReference>
<evidence type="ECO:0000256" key="2">
    <source>
        <dbReference type="ARBA" id="ARBA00019403"/>
    </source>
</evidence>
<evidence type="ECO:0000256" key="7">
    <source>
        <dbReference type="ARBA" id="ARBA00023004"/>
    </source>
</evidence>
<dbReference type="InterPro" id="IPR005122">
    <property type="entry name" value="Uracil-DNA_glycosylase-like"/>
</dbReference>
<evidence type="ECO:0000256" key="9">
    <source>
        <dbReference type="ARBA" id="ARBA00023204"/>
    </source>
</evidence>
<dbReference type="NCBIfam" id="TIGR00758">
    <property type="entry name" value="UDG_fam4"/>
    <property type="match status" value="1"/>
</dbReference>
<keyword evidence="9" id="KW-0234">DNA repair</keyword>
<dbReference type="InterPro" id="IPR036895">
    <property type="entry name" value="Uracil-DNA_glycosylase-like_sf"/>
</dbReference>
<evidence type="ECO:0000256" key="6">
    <source>
        <dbReference type="ARBA" id="ARBA00022801"/>
    </source>
</evidence>
<evidence type="ECO:0000259" key="11">
    <source>
        <dbReference type="SMART" id="SM00986"/>
    </source>
</evidence>
<organism evidence="12 13">
    <name type="scientific">Thiohalobacter thiocyanaticus</name>
    <dbReference type="NCBI Taxonomy" id="585455"/>
    <lineage>
        <taxon>Bacteria</taxon>
        <taxon>Pseudomonadati</taxon>
        <taxon>Pseudomonadota</taxon>
        <taxon>Gammaproteobacteria</taxon>
        <taxon>Thiohalobacterales</taxon>
        <taxon>Thiohalobacteraceae</taxon>
        <taxon>Thiohalobacter</taxon>
    </lineage>
</organism>
<dbReference type="Proteomes" id="UP000218765">
    <property type="component" value="Chromosome"/>
</dbReference>
<evidence type="ECO:0000256" key="1">
    <source>
        <dbReference type="ARBA" id="ARBA00006521"/>
    </source>
</evidence>
<dbReference type="GO" id="GO:0006281">
    <property type="term" value="P:DNA repair"/>
    <property type="evidence" value="ECO:0007669"/>
    <property type="project" value="UniProtKB-KW"/>
</dbReference>
<dbReference type="InterPro" id="IPR051536">
    <property type="entry name" value="UDG_Type-4/5"/>
</dbReference>
<protein>
    <recommendedName>
        <fullName evidence="2">Type-4 uracil-DNA glycosylase</fullName>
    </recommendedName>
</protein>
<keyword evidence="6" id="KW-0378">Hydrolase</keyword>
<sequence>MGIEAWVRRVPPAAESPAIAPEPVVEATPGPEPEPAAATAAADNDAVATLGWEALRERVLGCTACALHTSRTQAVFGVGNPEADWLIVGEAPGAEEDRRGEPFVGRAGQLLDAILRAAGQDRTSAYIANILKCRPPNNRDPEPEEIGCCQDYLARQIALIRPRLILAVGRIAAQHLLATDQPIGRLRGRVHRWGEAGIPLVVTYHPAYLLRSPGEKRKVWEDLQLAMQSIREPAEAARQ</sequence>
<dbReference type="EMBL" id="AP018052">
    <property type="protein sequence ID" value="BAZ94967.1"/>
    <property type="molecule type" value="Genomic_DNA"/>
</dbReference>
<keyword evidence="5" id="KW-0227">DNA damage</keyword>
<keyword evidence="3" id="KW-0004">4Fe-4S</keyword>
<gene>
    <name evidence="12" type="ORF">FOKN1_2597</name>
</gene>
<dbReference type="SUPFAM" id="SSF52141">
    <property type="entry name" value="Uracil-DNA glycosylase-like"/>
    <property type="match status" value="1"/>
</dbReference>
<dbReference type="SMART" id="SM00987">
    <property type="entry name" value="UreE_C"/>
    <property type="match status" value="1"/>
</dbReference>
<evidence type="ECO:0000313" key="13">
    <source>
        <dbReference type="Proteomes" id="UP000218765"/>
    </source>
</evidence>
<keyword evidence="4" id="KW-0479">Metal-binding</keyword>
<keyword evidence="8" id="KW-0411">Iron-sulfur</keyword>
<feature type="region of interest" description="Disordered" evidence="10">
    <location>
        <begin position="18"/>
        <end position="37"/>
    </location>
</feature>
<evidence type="ECO:0000256" key="3">
    <source>
        <dbReference type="ARBA" id="ARBA00022485"/>
    </source>
</evidence>
<evidence type="ECO:0000256" key="4">
    <source>
        <dbReference type="ARBA" id="ARBA00022723"/>
    </source>
</evidence>
<evidence type="ECO:0000313" key="12">
    <source>
        <dbReference type="EMBL" id="BAZ94967.1"/>
    </source>
</evidence>
<keyword evidence="7" id="KW-0408">Iron</keyword>
<dbReference type="AlphaFoldDB" id="A0A1Z4VTK5"/>
<evidence type="ECO:0000256" key="10">
    <source>
        <dbReference type="SAM" id="MobiDB-lite"/>
    </source>
</evidence>
<accession>A0A1Z4VTK5</accession>
<feature type="domain" description="Uracil-DNA glycosylase-like" evidence="11">
    <location>
        <begin position="76"/>
        <end position="224"/>
    </location>
</feature>
<dbReference type="GO" id="GO:0097506">
    <property type="term" value="F:deaminated base DNA N-glycosylase activity"/>
    <property type="evidence" value="ECO:0007669"/>
    <property type="project" value="UniProtKB-ARBA"/>
</dbReference>
<dbReference type="GO" id="GO:0046872">
    <property type="term" value="F:metal ion binding"/>
    <property type="evidence" value="ECO:0007669"/>
    <property type="project" value="UniProtKB-KW"/>
</dbReference>
<evidence type="ECO:0000256" key="8">
    <source>
        <dbReference type="ARBA" id="ARBA00023014"/>
    </source>
</evidence>